<protein>
    <recommendedName>
        <fullName evidence="3">RNase H type-1 domain-containing protein</fullName>
    </recommendedName>
</protein>
<dbReference type="AlphaFoldDB" id="A0A2P5X5C4"/>
<name>A0A2P5X5C4_GOSBA</name>
<accession>A0A2P5X5C4</accession>
<reference evidence="1 2" key="1">
    <citation type="submission" date="2015-01" db="EMBL/GenBank/DDBJ databases">
        <title>Genome of allotetraploid Gossypium barbadense reveals genomic plasticity and fiber elongation in cotton evolution.</title>
        <authorList>
            <person name="Chen X."/>
            <person name="Liu X."/>
            <person name="Zhao B."/>
            <person name="Zheng H."/>
            <person name="Hu Y."/>
            <person name="Lu G."/>
            <person name="Yang C."/>
            <person name="Chen J."/>
            <person name="Shan C."/>
            <person name="Zhang L."/>
            <person name="Zhou Y."/>
            <person name="Wang L."/>
            <person name="Guo W."/>
            <person name="Bai Y."/>
            <person name="Ruan J."/>
            <person name="Shangguan X."/>
            <person name="Mao Y."/>
            <person name="Jiang J."/>
            <person name="Zhu Y."/>
            <person name="Lei J."/>
            <person name="Kang H."/>
            <person name="Chen S."/>
            <person name="He X."/>
            <person name="Wang R."/>
            <person name="Wang Y."/>
            <person name="Chen J."/>
            <person name="Wang L."/>
            <person name="Yu S."/>
            <person name="Wang B."/>
            <person name="Wei J."/>
            <person name="Song S."/>
            <person name="Lu X."/>
            <person name="Gao Z."/>
            <person name="Gu W."/>
            <person name="Deng X."/>
            <person name="Ma D."/>
            <person name="Wang S."/>
            <person name="Liang W."/>
            <person name="Fang L."/>
            <person name="Cai C."/>
            <person name="Zhu X."/>
            <person name="Zhou B."/>
            <person name="Zhang Y."/>
            <person name="Chen Z."/>
            <person name="Xu S."/>
            <person name="Zhu R."/>
            <person name="Wang S."/>
            <person name="Zhang T."/>
            <person name="Zhao G."/>
        </authorList>
    </citation>
    <scope>NUCLEOTIDE SEQUENCE [LARGE SCALE GENOMIC DNA]</scope>
    <source>
        <strain evidence="2">cv. Xinhai21</strain>
        <tissue evidence="1">Leaf</tissue>
    </source>
</reference>
<gene>
    <name evidence="1" type="ORF">GOBAR_AA22129</name>
</gene>
<dbReference type="InterPro" id="IPR053151">
    <property type="entry name" value="RNase_H-like"/>
</dbReference>
<sequence length="283" mass="32175">MPTGNGGLGLKSLRFWTKSFLLILKYQIVSQQLKIWIVKFWSDNWIPKVGPCLHVVQSMESIIEGYLRDMIAVVSAGHRLASFQFLILTTISLQLRGILRIKLDHLSGSLKDLRSWLVSNIGSSANWRSNIPLWSSIFGMVCWKLWKSRNGFIFNGANCSAYNIILTSLAWARAWWKKAAGGGLLRDENGTWIFGYGRCLDERSVVQTEAWAMYNGLELHGSMDIRKFRDWTMVVQHISKEVNLIADCLVHTILFSTPPMQVLDLLQKDKTVAFLAPPLSSER</sequence>
<dbReference type="PANTHER" id="PTHR47723:SF19">
    <property type="entry name" value="POLYNUCLEOTIDYL TRANSFERASE, RIBONUCLEASE H-LIKE SUPERFAMILY PROTEIN"/>
    <property type="match status" value="1"/>
</dbReference>
<dbReference type="EMBL" id="KZ665641">
    <property type="protein sequence ID" value="PPR98537.1"/>
    <property type="molecule type" value="Genomic_DNA"/>
</dbReference>
<dbReference type="OrthoDB" id="1436788at2759"/>
<dbReference type="Proteomes" id="UP000239757">
    <property type="component" value="Unassembled WGS sequence"/>
</dbReference>
<evidence type="ECO:0008006" key="3">
    <source>
        <dbReference type="Google" id="ProtNLM"/>
    </source>
</evidence>
<evidence type="ECO:0000313" key="2">
    <source>
        <dbReference type="Proteomes" id="UP000239757"/>
    </source>
</evidence>
<organism evidence="1 2">
    <name type="scientific">Gossypium barbadense</name>
    <name type="common">Sea Island cotton</name>
    <name type="synonym">Hibiscus barbadensis</name>
    <dbReference type="NCBI Taxonomy" id="3634"/>
    <lineage>
        <taxon>Eukaryota</taxon>
        <taxon>Viridiplantae</taxon>
        <taxon>Streptophyta</taxon>
        <taxon>Embryophyta</taxon>
        <taxon>Tracheophyta</taxon>
        <taxon>Spermatophyta</taxon>
        <taxon>Magnoliopsida</taxon>
        <taxon>eudicotyledons</taxon>
        <taxon>Gunneridae</taxon>
        <taxon>Pentapetalae</taxon>
        <taxon>rosids</taxon>
        <taxon>malvids</taxon>
        <taxon>Malvales</taxon>
        <taxon>Malvaceae</taxon>
        <taxon>Malvoideae</taxon>
        <taxon>Gossypium</taxon>
    </lineage>
</organism>
<evidence type="ECO:0000313" key="1">
    <source>
        <dbReference type="EMBL" id="PPR98537.1"/>
    </source>
</evidence>
<proteinExistence type="predicted"/>
<dbReference type="PANTHER" id="PTHR47723">
    <property type="entry name" value="OS05G0353850 PROTEIN"/>
    <property type="match status" value="1"/>
</dbReference>